<dbReference type="InterPro" id="IPR001279">
    <property type="entry name" value="Metallo-B-lactamas"/>
</dbReference>
<dbReference type="NCBIfam" id="TIGR03307">
    <property type="entry name" value="PhnP"/>
    <property type="match status" value="1"/>
</dbReference>
<dbReference type="Proteomes" id="UP000239917">
    <property type="component" value="Unassembled WGS sequence"/>
</dbReference>
<organism evidence="2 3">
    <name type="scientific">Marinobacter maroccanus</name>
    <dbReference type="NCBI Taxonomy" id="2055143"/>
    <lineage>
        <taxon>Bacteria</taxon>
        <taxon>Pseudomonadati</taxon>
        <taxon>Pseudomonadota</taxon>
        <taxon>Gammaproteobacteria</taxon>
        <taxon>Pseudomonadales</taxon>
        <taxon>Marinobacteraceae</taxon>
        <taxon>Marinobacter</taxon>
    </lineage>
</organism>
<evidence type="ECO:0000259" key="1">
    <source>
        <dbReference type="Pfam" id="PF12706"/>
    </source>
</evidence>
<feature type="domain" description="Metallo-beta-lactamase" evidence="1">
    <location>
        <begin position="48"/>
        <end position="223"/>
    </location>
</feature>
<dbReference type="SUPFAM" id="SSF56281">
    <property type="entry name" value="Metallo-hydrolase/oxidoreductase"/>
    <property type="match status" value="1"/>
</dbReference>
<evidence type="ECO:0000313" key="3">
    <source>
        <dbReference type="Proteomes" id="UP000239917"/>
    </source>
</evidence>
<reference evidence="2 3" key="1">
    <citation type="submission" date="2018-01" db="EMBL/GenBank/DDBJ databases">
        <title>Complete genome sequences of the type strains of Marinobacter flavimaris and Marinobacter maroccanus.</title>
        <authorList>
            <person name="Palau M."/>
            <person name="Boujida N."/>
            <person name="Manresa A."/>
            <person name="Minana-Galbis D."/>
        </authorList>
    </citation>
    <scope>NUCLEOTIDE SEQUENCE [LARGE SCALE GENOMIC DNA]</scope>
    <source>
        <strain evidence="2 3">N4</strain>
    </source>
</reference>
<dbReference type="OrthoDB" id="9803916at2"/>
<dbReference type="GO" id="GO:0019700">
    <property type="term" value="P:organic phosphonate catabolic process"/>
    <property type="evidence" value="ECO:0007669"/>
    <property type="project" value="InterPro"/>
</dbReference>
<comment type="caution">
    <text evidence="2">The sequence shown here is derived from an EMBL/GenBank/DDBJ whole genome shotgun (WGS) entry which is preliminary data.</text>
</comment>
<dbReference type="RefSeq" id="WP_104322922.1">
    <property type="nucleotide sequence ID" value="NZ_PSSX01000018.1"/>
</dbReference>
<evidence type="ECO:0000313" key="2">
    <source>
        <dbReference type="EMBL" id="PPI83035.1"/>
    </source>
</evidence>
<name>A0A2S5Z6L2_9GAMM</name>
<dbReference type="PANTHER" id="PTHR42663:SF6">
    <property type="entry name" value="HYDROLASE C777.06C-RELATED"/>
    <property type="match status" value="1"/>
</dbReference>
<keyword evidence="3" id="KW-1185">Reference proteome</keyword>
<dbReference type="InterPro" id="IPR036866">
    <property type="entry name" value="RibonucZ/Hydroxyglut_hydro"/>
</dbReference>
<dbReference type="GO" id="GO:0008081">
    <property type="term" value="F:phosphoric diester hydrolase activity"/>
    <property type="evidence" value="ECO:0007669"/>
    <property type="project" value="InterPro"/>
</dbReference>
<proteinExistence type="predicted"/>
<gene>
    <name evidence="2" type="ORF">KEHDKFFH_16495</name>
</gene>
<sequence length="261" mass="28260">MRVTFLGTGGAGGVPRFGCTCLACQRAKGNHRHVRRPCSALIEDGNHKILLDAGLMDLHDRFEPGELSAIVLTHYHPDHVQGLLHLRWGKGESIPVYGPPDPGGFTDLFKHPGILDIFDLSAFGALELGDFILTPLPLNHSKLTFGYAIAHRNGARFAYLTDTLGLPQVTDDFLSRWRPSHIAVDCSHPPADVSGKTPQNHNDVTAALAMIERSGAEQGWLTHLGHETDCWLMANASALPKNVTPAADGLSFDITTSHSPT</sequence>
<dbReference type="AlphaFoldDB" id="A0A2S5Z6L2"/>
<dbReference type="PANTHER" id="PTHR42663">
    <property type="entry name" value="HYDROLASE C777.06C-RELATED-RELATED"/>
    <property type="match status" value="1"/>
</dbReference>
<dbReference type="InterPro" id="IPR017693">
    <property type="entry name" value="Phosphonate_metab_PhnP"/>
</dbReference>
<accession>A0A2S5Z6L2</accession>
<dbReference type="Gene3D" id="3.60.15.10">
    <property type="entry name" value="Ribonuclease Z/Hydroxyacylglutathione hydrolase-like"/>
    <property type="match status" value="1"/>
</dbReference>
<dbReference type="EMBL" id="PSSX01000018">
    <property type="protein sequence ID" value="PPI83035.1"/>
    <property type="molecule type" value="Genomic_DNA"/>
</dbReference>
<dbReference type="InterPro" id="IPR035682">
    <property type="entry name" value="PhnP_MBL"/>
</dbReference>
<dbReference type="CDD" id="cd07736">
    <property type="entry name" value="PhnP-like_MBL-fold"/>
    <property type="match status" value="1"/>
</dbReference>
<protein>
    <submittedName>
        <fullName evidence="2">Phosphonate metabolism protein PhnP</fullName>
    </submittedName>
</protein>
<dbReference type="Pfam" id="PF12706">
    <property type="entry name" value="Lactamase_B_2"/>
    <property type="match status" value="1"/>
</dbReference>